<sequence length="47" mass="5429">MPKDEHDVIDQIAAIIRDMSEANDTYAPWQQIVCNPVSFQNQSQFHP</sequence>
<reference evidence="1 2" key="1">
    <citation type="submission" date="2014-01" db="EMBL/GenBank/DDBJ databases">
        <authorList>
            <person name="Dobos K."/>
            <person name="Lenaerts A."/>
            <person name="Ordway D."/>
            <person name="DeGroote M.A."/>
            <person name="Parker T."/>
            <person name="Sizemore C."/>
            <person name="Tallon L.J."/>
            <person name="Sadzewicz L.K."/>
            <person name="Sengamalay N."/>
            <person name="Fraser C.M."/>
            <person name="Hine E."/>
            <person name="Shefchek K.A."/>
            <person name="Das S.P."/>
            <person name="Tettelin H."/>
        </authorList>
    </citation>
    <scope>NUCLEOTIDE SEQUENCE [LARGE SCALE GENOMIC DNA]</scope>
    <source>
        <strain evidence="1 2">Harvey</strain>
    </source>
</reference>
<accession>A0ABP3ARH4</accession>
<proteinExistence type="predicted"/>
<protein>
    <submittedName>
        <fullName evidence="1">Uncharacterized protein</fullName>
    </submittedName>
</protein>
<comment type="caution">
    <text evidence="1">The sequence shown here is derived from an EMBL/GenBank/DDBJ whole genome shotgun (WGS) entry which is preliminary data.</text>
</comment>
<dbReference type="Proteomes" id="UP000020681">
    <property type="component" value="Unassembled WGS sequence"/>
</dbReference>
<dbReference type="EMBL" id="JAOL01000076">
    <property type="protein sequence ID" value="EUA92506.1"/>
    <property type="molecule type" value="Genomic_DNA"/>
</dbReference>
<keyword evidence="2" id="KW-1185">Reference proteome</keyword>
<organism evidence="1 2">
    <name type="scientific">Mycobacterium ulcerans str. Harvey</name>
    <dbReference type="NCBI Taxonomy" id="1299332"/>
    <lineage>
        <taxon>Bacteria</taxon>
        <taxon>Bacillati</taxon>
        <taxon>Actinomycetota</taxon>
        <taxon>Actinomycetes</taxon>
        <taxon>Mycobacteriales</taxon>
        <taxon>Mycobacteriaceae</taxon>
        <taxon>Mycobacterium</taxon>
        <taxon>Mycobacterium ulcerans group</taxon>
    </lineage>
</organism>
<gene>
    <name evidence="1" type="ORF">I551_1007</name>
</gene>
<evidence type="ECO:0000313" key="2">
    <source>
        <dbReference type="Proteomes" id="UP000020681"/>
    </source>
</evidence>
<name>A0ABP3ARH4_MYCUL</name>
<evidence type="ECO:0000313" key="1">
    <source>
        <dbReference type="EMBL" id="EUA92506.1"/>
    </source>
</evidence>